<dbReference type="RefSeq" id="WP_182957003.1">
    <property type="nucleotide sequence ID" value="NZ_WNXC01000003.1"/>
</dbReference>
<dbReference type="PANTHER" id="PTHR21180:SF32">
    <property type="entry name" value="ENDONUCLEASE_EXONUCLEASE_PHOSPHATASE FAMILY DOMAIN-CONTAINING PROTEIN 1"/>
    <property type="match status" value="1"/>
</dbReference>
<dbReference type="Gene3D" id="1.10.150.310">
    <property type="entry name" value="Tex RuvX-like domain-like"/>
    <property type="match status" value="1"/>
</dbReference>
<evidence type="ECO:0008006" key="4">
    <source>
        <dbReference type="Google" id="ProtNLM"/>
    </source>
</evidence>
<proteinExistence type="predicted"/>
<dbReference type="PANTHER" id="PTHR21180">
    <property type="entry name" value="ENDONUCLEASE/EXONUCLEASE/PHOSPHATASE FAMILY DOMAIN-CONTAINING PROTEIN 1"/>
    <property type="match status" value="1"/>
</dbReference>
<evidence type="ECO:0000256" key="1">
    <source>
        <dbReference type="SAM" id="Phobius"/>
    </source>
</evidence>
<name>A0ABR6EX97_9SPHI</name>
<dbReference type="EMBL" id="WNXC01000003">
    <property type="protein sequence ID" value="MBB2149429.1"/>
    <property type="molecule type" value="Genomic_DNA"/>
</dbReference>
<comment type="caution">
    <text evidence="2">The sequence shown here is derived from an EMBL/GenBank/DDBJ whole genome shotgun (WGS) entry which is preliminary data.</text>
</comment>
<organism evidence="2 3">
    <name type="scientific">Pedobacter gandavensis</name>
    <dbReference type="NCBI Taxonomy" id="2679963"/>
    <lineage>
        <taxon>Bacteria</taxon>
        <taxon>Pseudomonadati</taxon>
        <taxon>Bacteroidota</taxon>
        <taxon>Sphingobacteriia</taxon>
        <taxon>Sphingobacteriales</taxon>
        <taxon>Sphingobacteriaceae</taxon>
        <taxon>Pedobacter</taxon>
    </lineage>
</organism>
<dbReference type="SUPFAM" id="SSF47781">
    <property type="entry name" value="RuvA domain 2-like"/>
    <property type="match status" value="3"/>
</dbReference>
<keyword evidence="1" id="KW-0472">Membrane</keyword>
<protein>
    <recommendedName>
        <fullName evidence="4">Helix-hairpin-helix domain-containing protein</fullName>
    </recommendedName>
</protein>
<dbReference type="InterPro" id="IPR010994">
    <property type="entry name" value="RuvA_2-like"/>
</dbReference>
<keyword evidence="3" id="KW-1185">Reference proteome</keyword>
<sequence length="328" mass="37787">MNNKAISKIRFIFLNNSTYIVQVIRKWRNNYFEFSKTEFNGLLVLITLISLVAVFPPFYRALVPLKAPTAAEEQALLKMELAKAPDTLKRSYENRRSYPPASGKRKSSLFYFDPNVLGQEGWQKLGLSEKQAAAILNYRSKGGVFRQPSDLKKMYTIRPDLYRQLEPYVQIQEPGKEKKEVAYRSDRSKPSFKPKEIVMVALNTADTLALDRIHGIGAVFAKRIVAYREKIGGFYRKEQLMEVFGIDSLKYLEIKGQISLDATQLRKININTATAADFKRHPYLRYKQINALIAYRKQHGNYSNIADLNKVVIMTPELIEKLAPYLIF</sequence>
<keyword evidence="1" id="KW-1133">Transmembrane helix</keyword>
<evidence type="ECO:0000313" key="2">
    <source>
        <dbReference type="EMBL" id="MBB2149429.1"/>
    </source>
</evidence>
<dbReference type="Proteomes" id="UP000636110">
    <property type="component" value="Unassembled WGS sequence"/>
</dbReference>
<keyword evidence="1" id="KW-0812">Transmembrane</keyword>
<dbReference type="InterPro" id="IPR051675">
    <property type="entry name" value="Endo/Exo/Phosphatase_dom_1"/>
</dbReference>
<accession>A0ABR6EX97</accession>
<dbReference type="Gene3D" id="1.10.150.280">
    <property type="entry name" value="AF1531-like domain"/>
    <property type="match status" value="2"/>
</dbReference>
<dbReference type="Pfam" id="PF12836">
    <property type="entry name" value="HHH_3"/>
    <property type="match status" value="3"/>
</dbReference>
<feature type="transmembrane region" description="Helical" evidence="1">
    <location>
        <begin position="39"/>
        <end position="59"/>
    </location>
</feature>
<gene>
    <name evidence="2" type="ORF">GM920_10990</name>
</gene>
<reference evidence="2 3" key="1">
    <citation type="submission" date="2019-11" db="EMBL/GenBank/DDBJ databases">
        <title>Description of Pedobacter sp. LMG 31462T.</title>
        <authorList>
            <person name="Carlier A."/>
            <person name="Qi S."/>
            <person name="Vandamme P."/>
        </authorList>
    </citation>
    <scope>NUCLEOTIDE SEQUENCE [LARGE SCALE GENOMIC DNA]</scope>
    <source>
        <strain evidence="2 3">LMG 31462</strain>
    </source>
</reference>
<evidence type="ECO:0000313" key="3">
    <source>
        <dbReference type="Proteomes" id="UP000636110"/>
    </source>
</evidence>